<dbReference type="InterPro" id="IPR046826">
    <property type="entry name" value="PDH_N"/>
</dbReference>
<keyword evidence="2 4" id="KW-0560">Oxidoreductase</keyword>
<name>A0A086ZG94_9BIFI</name>
<dbReference type="InterPro" id="IPR046825">
    <property type="entry name" value="PDH_C"/>
</dbReference>
<evidence type="ECO:0000259" key="3">
    <source>
        <dbReference type="PROSITE" id="PS51176"/>
    </source>
</evidence>
<accession>A0A086ZG94</accession>
<dbReference type="STRING" id="1437606.BBOH_1044"/>
<dbReference type="GO" id="GO:0004665">
    <property type="term" value="F:prephenate dehydrogenase (NADP+) activity"/>
    <property type="evidence" value="ECO:0007669"/>
    <property type="project" value="InterPro"/>
</dbReference>
<dbReference type="InterPro" id="IPR003099">
    <property type="entry name" value="Prephen_DH"/>
</dbReference>
<dbReference type="InterPro" id="IPR050812">
    <property type="entry name" value="Preph/Arog_dehydrog"/>
</dbReference>
<dbReference type="AlphaFoldDB" id="A0A086ZG94"/>
<dbReference type="eggNOG" id="COG0287">
    <property type="taxonomic scope" value="Bacteria"/>
</dbReference>
<dbReference type="EMBL" id="JGYP01000002">
    <property type="protein sequence ID" value="KFI45544.1"/>
    <property type="molecule type" value="Genomic_DNA"/>
</dbReference>
<dbReference type="GO" id="GO:0008977">
    <property type="term" value="F:prephenate dehydrogenase (NAD+) activity"/>
    <property type="evidence" value="ECO:0007669"/>
    <property type="project" value="UniProtKB-EC"/>
</dbReference>
<dbReference type="Gene3D" id="1.10.3660.10">
    <property type="entry name" value="6-phosphogluconate dehydrogenase C-terminal like domain"/>
    <property type="match status" value="1"/>
</dbReference>
<dbReference type="PANTHER" id="PTHR21363">
    <property type="entry name" value="PREPHENATE DEHYDROGENASE"/>
    <property type="match status" value="1"/>
</dbReference>
<reference evidence="4 5" key="1">
    <citation type="submission" date="2014-03" db="EMBL/GenBank/DDBJ databases">
        <title>Genomics of Bifidobacteria.</title>
        <authorList>
            <person name="Ventura M."/>
            <person name="Milani C."/>
            <person name="Lugli G.A."/>
        </authorList>
    </citation>
    <scope>NUCLEOTIDE SEQUENCE [LARGE SCALE GENOMIC DNA]</scope>
    <source>
        <strain evidence="4 5">DSM 22767</strain>
    </source>
</reference>
<dbReference type="GO" id="GO:0006571">
    <property type="term" value="P:tyrosine biosynthetic process"/>
    <property type="evidence" value="ECO:0007669"/>
    <property type="project" value="InterPro"/>
</dbReference>
<dbReference type="GO" id="GO:0070403">
    <property type="term" value="F:NAD+ binding"/>
    <property type="evidence" value="ECO:0007669"/>
    <property type="project" value="InterPro"/>
</dbReference>
<evidence type="ECO:0000256" key="1">
    <source>
        <dbReference type="ARBA" id="ARBA00007964"/>
    </source>
</evidence>
<dbReference type="PANTHER" id="PTHR21363:SF0">
    <property type="entry name" value="PREPHENATE DEHYDROGENASE [NADP(+)]"/>
    <property type="match status" value="1"/>
</dbReference>
<dbReference type="Pfam" id="PF20463">
    <property type="entry name" value="PDH_C"/>
    <property type="match status" value="1"/>
</dbReference>
<dbReference type="Proteomes" id="UP000029096">
    <property type="component" value="Unassembled WGS sequence"/>
</dbReference>
<evidence type="ECO:0000313" key="5">
    <source>
        <dbReference type="Proteomes" id="UP000029096"/>
    </source>
</evidence>
<sequence length="328" mass="35368">MGLGLIGGSLARRLVNAGCTVMAWNHHPRPYAAATAEGIECVGTLEDLAACRPDVLVLCNPLKAMPSLLTTLAPVLDRGTTTLTDVGSVKAQVRAEVRAAGLDDCYVGAHPMAGTEFSGFEASDPAIFDDALWALTVDEHTSLSRLQQVAGMICDTLGNRAIVIDDQTHDRAAAMISHMPHAVSTALVNMLTTSDDRNVAAALAAGSWRDMTRVAMTDPDRTRAMIEENPANVVVLLRDFSAAVSGFADDLESGNQQALERFFATGQPYRLYKARQSDVAQGRGGQRRTLGISEANWRDELIESARRGEWILRFATSRQAEVAVSDWK</sequence>
<organism evidence="4 5">
    <name type="scientific">Bifidobacterium bohemicum DSM 22767</name>
    <dbReference type="NCBI Taxonomy" id="1437606"/>
    <lineage>
        <taxon>Bacteria</taxon>
        <taxon>Bacillati</taxon>
        <taxon>Actinomycetota</taxon>
        <taxon>Actinomycetes</taxon>
        <taxon>Bifidobacteriales</taxon>
        <taxon>Bifidobacteriaceae</taxon>
        <taxon>Bifidobacterium</taxon>
    </lineage>
</organism>
<evidence type="ECO:0000313" key="4">
    <source>
        <dbReference type="EMBL" id="KFI45544.1"/>
    </source>
</evidence>
<protein>
    <submittedName>
        <fullName evidence="4">Prephenate dehydrogenase</fullName>
        <ecNumber evidence="4">1.3.1.12</ecNumber>
    </submittedName>
</protein>
<comment type="similarity">
    <text evidence="1">Belongs to the prephenate/arogenate dehydrogenase family.</text>
</comment>
<dbReference type="InterPro" id="IPR008927">
    <property type="entry name" value="6-PGluconate_DH-like_C_sf"/>
</dbReference>
<dbReference type="PROSITE" id="PS51176">
    <property type="entry name" value="PDH_ADH"/>
    <property type="match status" value="1"/>
</dbReference>
<proteinExistence type="inferred from homology"/>
<dbReference type="SUPFAM" id="SSF48179">
    <property type="entry name" value="6-phosphogluconate dehydrogenase C-terminal domain-like"/>
    <property type="match status" value="1"/>
</dbReference>
<evidence type="ECO:0000256" key="2">
    <source>
        <dbReference type="ARBA" id="ARBA00023002"/>
    </source>
</evidence>
<dbReference type="SUPFAM" id="SSF51735">
    <property type="entry name" value="NAD(P)-binding Rossmann-fold domains"/>
    <property type="match status" value="1"/>
</dbReference>
<comment type="caution">
    <text evidence="4">The sequence shown here is derived from an EMBL/GenBank/DDBJ whole genome shotgun (WGS) entry which is preliminary data.</text>
</comment>
<keyword evidence="5" id="KW-1185">Reference proteome</keyword>
<dbReference type="Pfam" id="PF02153">
    <property type="entry name" value="PDH_N"/>
    <property type="match status" value="1"/>
</dbReference>
<dbReference type="InterPro" id="IPR036291">
    <property type="entry name" value="NAD(P)-bd_dom_sf"/>
</dbReference>
<dbReference type="Gene3D" id="3.40.50.720">
    <property type="entry name" value="NAD(P)-binding Rossmann-like Domain"/>
    <property type="match status" value="1"/>
</dbReference>
<gene>
    <name evidence="4" type="ORF">BBOH_1044</name>
</gene>
<feature type="domain" description="Prephenate/arogenate dehydrogenase" evidence="3">
    <location>
        <begin position="1"/>
        <end position="281"/>
    </location>
</feature>
<dbReference type="EC" id="1.3.1.12" evidence="4"/>